<dbReference type="InterPro" id="IPR039261">
    <property type="entry name" value="FNR_nucleotide-bd"/>
</dbReference>
<evidence type="ECO:0000256" key="1">
    <source>
        <dbReference type="ARBA" id="ARBA00035644"/>
    </source>
</evidence>
<feature type="domain" description="FAD-binding FR-type" evidence="2">
    <location>
        <begin position="108"/>
        <end position="232"/>
    </location>
</feature>
<sequence length="366" mass="39347">MSPGRLRAEAAIRLPDAGRYVEPICAHLEGHGARRRREGGAEEIAFPFARGRFEATGDHLRITAEAEDADLLFELQQEIEEHVEEFAGRAAGPLVWTGDAAPRPERPPNFRLATVVGACLLSPGFRRVTLRCPNPLRFTSPNDLHVKLLVPPAGRPPEWPAFGPDGGFRWPSGPGRPEVRKYTVRSYDLGAGTLDVDFALHGDPGPGARWGAEAQVGDQVGLVGPGGRAAPPADWLLLAGDETALPAIARILENARSGTRGVAVIELADAADRQEIAKPAGVELRWLTRGRDAPLAQAVRDVVPPPAGSSRFFWAAAEHAVFRAMLAQARRDGWGKAERLIVSYWRRGVAGEEDGALGSLLRAIAG</sequence>
<gene>
    <name evidence="3" type="ORF">GCM10008171_26680</name>
</gene>
<dbReference type="Gene3D" id="3.40.50.80">
    <property type="entry name" value="Nucleotide-binding domain of ferredoxin-NADP reductase (FNR) module"/>
    <property type="match status" value="1"/>
</dbReference>
<organism evidence="3 4">
    <name type="scientific">Methylopila jiangsuensis</name>
    <dbReference type="NCBI Taxonomy" id="586230"/>
    <lineage>
        <taxon>Bacteria</taxon>
        <taxon>Pseudomonadati</taxon>
        <taxon>Pseudomonadota</taxon>
        <taxon>Alphaproteobacteria</taxon>
        <taxon>Hyphomicrobiales</taxon>
        <taxon>Methylopilaceae</taxon>
        <taxon>Methylopila</taxon>
    </lineage>
</organism>
<dbReference type="Gene3D" id="2.40.30.10">
    <property type="entry name" value="Translation factors"/>
    <property type="match status" value="1"/>
</dbReference>
<reference evidence="3" key="2">
    <citation type="submission" date="2023-01" db="EMBL/GenBank/DDBJ databases">
        <authorList>
            <person name="Sun Q."/>
            <person name="Evtushenko L."/>
        </authorList>
    </citation>
    <scope>NUCLEOTIDE SEQUENCE</scope>
    <source>
        <strain evidence="3">VKM B-2555</strain>
    </source>
</reference>
<evidence type="ECO:0000313" key="4">
    <source>
        <dbReference type="Proteomes" id="UP001143364"/>
    </source>
</evidence>
<dbReference type="PANTHER" id="PTHR30157">
    <property type="entry name" value="FERRIC REDUCTASE, NADPH-DEPENDENT"/>
    <property type="match status" value="1"/>
</dbReference>
<keyword evidence="4" id="KW-1185">Reference proteome</keyword>
<evidence type="ECO:0000259" key="2">
    <source>
        <dbReference type="PROSITE" id="PS51384"/>
    </source>
</evidence>
<dbReference type="RefSeq" id="WP_271205266.1">
    <property type="nucleotide sequence ID" value="NZ_BSFK01000016.1"/>
</dbReference>
<evidence type="ECO:0000313" key="3">
    <source>
        <dbReference type="EMBL" id="GLK77414.1"/>
    </source>
</evidence>
<dbReference type="Pfam" id="PF09981">
    <property type="entry name" value="DUF2218"/>
    <property type="match status" value="1"/>
</dbReference>
<protein>
    <submittedName>
        <fullName evidence="3">Siderophore-interacting protein</fullName>
    </submittedName>
</protein>
<comment type="caution">
    <text evidence="3">The sequence shown here is derived from an EMBL/GenBank/DDBJ whole genome shotgun (WGS) entry which is preliminary data.</text>
</comment>
<proteinExistence type="inferred from homology"/>
<dbReference type="EMBL" id="BSFK01000016">
    <property type="protein sequence ID" value="GLK77414.1"/>
    <property type="molecule type" value="Genomic_DNA"/>
</dbReference>
<dbReference type="Proteomes" id="UP001143364">
    <property type="component" value="Unassembled WGS sequence"/>
</dbReference>
<dbReference type="CDD" id="cd06193">
    <property type="entry name" value="siderophore_interacting"/>
    <property type="match status" value="1"/>
</dbReference>
<name>A0A9W6JJX2_9HYPH</name>
<dbReference type="InterPro" id="IPR017927">
    <property type="entry name" value="FAD-bd_FR_type"/>
</dbReference>
<dbReference type="PANTHER" id="PTHR30157:SF0">
    <property type="entry name" value="NADPH-DEPENDENT FERRIC-CHELATE REDUCTASE"/>
    <property type="match status" value="1"/>
</dbReference>
<dbReference type="PROSITE" id="PS51384">
    <property type="entry name" value="FAD_FR"/>
    <property type="match status" value="1"/>
</dbReference>
<dbReference type="AlphaFoldDB" id="A0A9W6JJX2"/>
<dbReference type="Gene3D" id="3.30.310.50">
    <property type="entry name" value="Alpha-D-phosphohexomutase, C-terminal domain"/>
    <property type="match status" value="1"/>
</dbReference>
<dbReference type="InterPro" id="IPR039374">
    <property type="entry name" value="SIP_fam"/>
</dbReference>
<reference evidence="3" key="1">
    <citation type="journal article" date="2014" name="Int. J. Syst. Evol. Microbiol.">
        <title>Complete genome sequence of Corynebacterium casei LMG S-19264T (=DSM 44701T), isolated from a smear-ripened cheese.</title>
        <authorList>
            <consortium name="US DOE Joint Genome Institute (JGI-PGF)"/>
            <person name="Walter F."/>
            <person name="Albersmeier A."/>
            <person name="Kalinowski J."/>
            <person name="Ruckert C."/>
        </authorList>
    </citation>
    <scope>NUCLEOTIDE SEQUENCE</scope>
    <source>
        <strain evidence="3">VKM B-2555</strain>
    </source>
</reference>
<dbReference type="InterPro" id="IPR007037">
    <property type="entry name" value="SIP_rossman_dom"/>
</dbReference>
<dbReference type="Pfam" id="PF04954">
    <property type="entry name" value="SIP"/>
    <property type="match status" value="1"/>
</dbReference>
<dbReference type="GO" id="GO:0016491">
    <property type="term" value="F:oxidoreductase activity"/>
    <property type="evidence" value="ECO:0007669"/>
    <property type="project" value="InterPro"/>
</dbReference>
<dbReference type="InterPro" id="IPR013113">
    <property type="entry name" value="SIP_FAD-bd"/>
</dbReference>
<dbReference type="SUPFAM" id="SSF63380">
    <property type="entry name" value="Riboflavin synthase domain-like"/>
    <property type="match status" value="1"/>
</dbReference>
<dbReference type="InterPro" id="IPR017938">
    <property type="entry name" value="Riboflavin_synthase-like_b-brl"/>
</dbReference>
<comment type="similarity">
    <text evidence="1">Belongs to the SIP oxidoreductase family.</text>
</comment>
<dbReference type="Pfam" id="PF08021">
    <property type="entry name" value="FAD_binding_9"/>
    <property type="match status" value="1"/>
</dbReference>
<accession>A0A9W6JJX2</accession>
<dbReference type="InterPro" id="IPR014543">
    <property type="entry name" value="UCP028291"/>
</dbReference>